<keyword evidence="1 4" id="KW-0479">Metal-binding</keyword>
<keyword evidence="7" id="KW-1185">Reference proteome</keyword>
<evidence type="ECO:0000256" key="1">
    <source>
        <dbReference type="ARBA" id="ARBA00022723"/>
    </source>
</evidence>
<evidence type="ECO:0000259" key="5">
    <source>
        <dbReference type="Pfam" id="PF03372"/>
    </source>
</evidence>
<dbReference type="InterPro" id="IPR004808">
    <property type="entry name" value="AP_endonuc_1"/>
</dbReference>
<dbReference type="GO" id="GO:0046872">
    <property type="term" value="F:metal ion binding"/>
    <property type="evidence" value="ECO:0007669"/>
    <property type="project" value="UniProtKB-KW"/>
</dbReference>
<gene>
    <name evidence="6" type="ORF">CIPAW_12G035200</name>
</gene>
<comment type="caution">
    <text evidence="6">The sequence shown here is derived from an EMBL/GenBank/DDBJ whole genome shotgun (WGS) entry which is preliminary data.</text>
</comment>
<dbReference type="InterPro" id="IPR020847">
    <property type="entry name" value="AP_endonuclease_F1_BS"/>
</dbReference>
<proteinExistence type="predicted"/>
<comment type="cofactor">
    <cofactor evidence="4">
        <name>Mg(2+)</name>
        <dbReference type="ChEBI" id="CHEBI:18420"/>
    </cofactor>
    <cofactor evidence="4">
        <name>Mn(2+)</name>
        <dbReference type="ChEBI" id="CHEBI:29035"/>
    </cofactor>
    <text evidence="4">Probably binds two magnesium or manganese ions per subunit.</text>
</comment>
<keyword evidence="2" id="KW-0378">Hydrolase</keyword>
<feature type="binding site" evidence="4">
    <location>
        <position position="38"/>
    </location>
    <ligand>
        <name>Mg(2+)</name>
        <dbReference type="ChEBI" id="CHEBI:18420"/>
        <label>1</label>
    </ligand>
</feature>
<dbReference type="EMBL" id="CM031820">
    <property type="protein sequence ID" value="KAG6633256.1"/>
    <property type="molecule type" value="Genomic_DNA"/>
</dbReference>
<evidence type="ECO:0000256" key="3">
    <source>
        <dbReference type="ARBA" id="ARBA00022842"/>
    </source>
</evidence>
<dbReference type="PROSITE" id="PS00726">
    <property type="entry name" value="AP_NUCLEASE_F1_1"/>
    <property type="match status" value="1"/>
</dbReference>
<dbReference type="PANTHER" id="PTHR22748">
    <property type="entry name" value="AP ENDONUCLEASE"/>
    <property type="match status" value="1"/>
</dbReference>
<dbReference type="GO" id="GO:0008081">
    <property type="term" value="F:phosphoric diester hydrolase activity"/>
    <property type="evidence" value="ECO:0007669"/>
    <property type="project" value="TreeGrafter"/>
</dbReference>
<dbReference type="Pfam" id="PF03372">
    <property type="entry name" value="Exo_endo_phos"/>
    <property type="match status" value="1"/>
</dbReference>
<protein>
    <recommendedName>
        <fullName evidence="5">Endonuclease/exonuclease/phosphatase domain-containing protein</fullName>
    </recommendedName>
</protein>
<dbReference type="InterPro" id="IPR005135">
    <property type="entry name" value="Endo/exonuclease/phosphatase"/>
</dbReference>
<dbReference type="Proteomes" id="UP000811609">
    <property type="component" value="Chromosome 12"/>
</dbReference>
<evidence type="ECO:0000313" key="7">
    <source>
        <dbReference type="Proteomes" id="UP000811609"/>
    </source>
</evidence>
<feature type="domain" description="Endonuclease/exonuclease/phosphatase" evidence="5">
    <location>
        <begin position="6"/>
        <end position="43"/>
    </location>
</feature>
<dbReference type="GO" id="GO:0003677">
    <property type="term" value="F:DNA binding"/>
    <property type="evidence" value="ECO:0007669"/>
    <property type="project" value="InterPro"/>
</dbReference>
<organism evidence="6 7">
    <name type="scientific">Carya illinoinensis</name>
    <name type="common">Pecan</name>
    <dbReference type="NCBI Taxonomy" id="32201"/>
    <lineage>
        <taxon>Eukaryota</taxon>
        <taxon>Viridiplantae</taxon>
        <taxon>Streptophyta</taxon>
        <taxon>Embryophyta</taxon>
        <taxon>Tracheophyta</taxon>
        <taxon>Spermatophyta</taxon>
        <taxon>Magnoliopsida</taxon>
        <taxon>eudicotyledons</taxon>
        <taxon>Gunneridae</taxon>
        <taxon>Pentapetalae</taxon>
        <taxon>rosids</taxon>
        <taxon>fabids</taxon>
        <taxon>Fagales</taxon>
        <taxon>Juglandaceae</taxon>
        <taxon>Carya</taxon>
    </lineage>
</organism>
<dbReference type="GO" id="GO:0005634">
    <property type="term" value="C:nucleus"/>
    <property type="evidence" value="ECO:0007669"/>
    <property type="project" value="TreeGrafter"/>
</dbReference>
<reference evidence="6" key="1">
    <citation type="submission" date="2020-12" db="EMBL/GenBank/DDBJ databases">
        <title>WGS assembly of Carya illinoinensis cv. Pawnee.</title>
        <authorList>
            <person name="Platts A."/>
            <person name="Shu S."/>
            <person name="Wright S."/>
            <person name="Barry K."/>
            <person name="Edger P."/>
            <person name="Pires J.C."/>
            <person name="Schmutz J."/>
        </authorList>
    </citation>
    <scope>NUCLEOTIDE SEQUENCE</scope>
    <source>
        <tissue evidence="6">Leaf</tissue>
    </source>
</reference>
<dbReference type="GO" id="GO:0003906">
    <property type="term" value="F:DNA-(apurinic or apyrimidinic site) endonuclease activity"/>
    <property type="evidence" value="ECO:0007669"/>
    <property type="project" value="TreeGrafter"/>
</dbReference>
<evidence type="ECO:0000256" key="4">
    <source>
        <dbReference type="PIRSR" id="PIRSR604808-2"/>
    </source>
</evidence>
<sequence length="78" mass="9038">MKPKILSWNARGLNDIGKRLQVRNLLHGWKPDIVCLQETKLKIVNKKIIRSIWDCVHVDWVYLAAKGASGEVLVMWDK</sequence>
<accession>A0A8T1NMK5</accession>
<dbReference type="AlphaFoldDB" id="A0A8T1NMK5"/>
<dbReference type="GO" id="GO:0008311">
    <property type="term" value="F:double-stranded DNA 3'-5' DNA exonuclease activity"/>
    <property type="evidence" value="ECO:0007669"/>
    <property type="project" value="TreeGrafter"/>
</dbReference>
<name>A0A8T1NMK5_CARIL</name>
<dbReference type="GO" id="GO:0006284">
    <property type="term" value="P:base-excision repair"/>
    <property type="evidence" value="ECO:0007669"/>
    <property type="project" value="TreeGrafter"/>
</dbReference>
<keyword evidence="4" id="KW-0464">Manganese</keyword>
<evidence type="ECO:0000256" key="2">
    <source>
        <dbReference type="ARBA" id="ARBA00022801"/>
    </source>
</evidence>
<dbReference type="PANTHER" id="PTHR22748:SF19">
    <property type="entry name" value="ENDONUCLEASE_EXONUCLEASE_PHOSPHATASE DOMAIN-CONTAINING PROTEIN"/>
    <property type="match status" value="1"/>
</dbReference>
<keyword evidence="3 4" id="KW-0460">Magnesium</keyword>
<feature type="binding site" evidence="4">
    <location>
        <position position="9"/>
    </location>
    <ligand>
        <name>Mg(2+)</name>
        <dbReference type="ChEBI" id="CHEBI:18420"/>
        <label>1</label>
    </ligand>
</feature>
<evidence type="ECO:0000313" key="6">
    <source>
        <dbReference type="EMBL" id="KAG6633256.1"/>
    </source>
</evidence>